<gene>
    <name evidence="2" type="ORF">rosmuc_04010</name>
</gene>
<sequence>MSSFTVPGMSCGHCTATIDKAIRSIDPTATVSCDLSTHTVSVESFLSVRAVSEAIKNAGYDVSAPAAT</sequence>
<accession>A0A0A0HGK4</accession>
<evidence type="ECO:0000259" key="1">
    <source>
        <dbReference type="PROSITE" id="PS50846"/>
    </source>
</evidence>
<protein>
    <submittedName>
        <fullName evidence="2">Copper chaperone</fullName>
    </submittedName>
</protein>
<dbReference type="InterPro" id="IPR000428">
    <property type="entry name" value="Cu-bd"/>
</dbReference>
<dbReference type="GO" id="GO:0005507">
    <property type="term" value="F:copper ion binding"/>
    <property type="evidence" value="ECO:0007669"/>
    <property type="project" value="InterPro"/>
</dbReference>
<dbReference type="OrthoDB" id="9801832at2"/>
<name>A0A0A0HGK4_9RHOB</name>
<dbReference type="CDD" id="cd00371">
    <property type="entry name" value="HMA"/>
    <property type="match status" value="1"/>
</dbReference>
<dbReference type="PROSITE" id="PS50846">
    <property type="entry name" value="HMA_2"/>
    <property type="match status" value="1"/>
</dbReference>
<reference evidence="2 3" key="1">
    <citation type="submission" date="2013-01" db="EMBL/GenBank/DDBJ databases">
        <authorList>
            <person name="Fiebig A."/>
            <person name="Goeker M."/>
            <person name="Klenk H.-P.P."/>
        </authorList>
    </citation>
    <scope>NUCLEOTIDE SEQUENCE [LARGE SCALE GENOMIC DNA]</scope>
    <source>
        <strain evidence="2 3">DSM 17069</strain>
    </source>
</reference>
<evidence type="ECO:0000313" key="2">
    <source>
        <dbReference type="EMBL" id="KGM86136.1"/>
    </source>
</evidence>
<dbReference type="GO" id="GO:0006825">
    <property type="term" value="P:copper ion transport"/>
    <property type="evidence" value="ECO:0007669"/>
    <property type="project" value="InterPro"/>
</dbReference>
<dbReference type="PRINTS" id="PR00944">
    <property type="entry name" value="CUEXPORT"/>
</dbReference>
<dbReference type="Proteomes" id="UP000030021">
    <property type="component" value="Unassembled WGS sequence"/>
</dbReference>
<feature type="domain" description="HMA" evidence="1">
    <location>
        <begin position="1"/>
        <end position="63"/>
    </location>
</feature>
<organism evidence="2 3">
    <name type="scientific">Roseovarius mucosus DSM 17069</name>
    <dbReference type="NCBI Taxonomy" id="1288298"/>
    <lineage>
        <taxon>Bacteria</taxon>
        <taxon>Pseudomonadati</taxon>
        <taxon>Pseudomonadota</taxon>
        <taxon>Alphaproteobacteria</taxon>
        <taxon>Rhodobacterales</taxon>
        <taxon>Roseobacteraceae</taxon>
        <taxon>Roseovarius</taxon>
    </lineage>
</organism>
<evidence type="ECO:0000313" key="3">
    <source>
        <dbReference type="Proteomes" id="UP000030021"/>
    </source>
</evidence>
<comment type="caution">
    <text evidence="2">The sequence shown here is derived from an EMBL/GenBank/DDBJ whole genome shotgun (WGS) entry which is preliminary data.</text>
</comment>
<dbReference type="SUPFAM" id="SSF55008">
    <property type="entry name" value="HMA, heavy metal-associated domain"/>
    <property type="match status" value="1"/>
</dbReference>
<proteinExistence type="predicted"/>
<dbReference type="HOGENOM" id="CLU_134973_5_0_5"/>
<dbReference type="InterPro" id="IPR036163">
    <property type="entry name" value="HMA_dom_sf"/>
</dbReference>
<dbReference type="eggNOG" id="COG2608">
    <property type="taxonomic scope" value="Bacteria"/>
</dbReference>
<dbReference type="EMBL" id="AONH01000024">
    <property type="protein sequence ID" value="KGM86136.1"/>
    <property type="molecule type" value="Genomic_DNA"/>
</dbReference>
<dbReference type="Pfam" id="PF00403">
    <property type="entry name" value="HMA"/>
    <property type="match status" value="1"/>
</dbReference>
<dbReference type="Gene3D" id="3.30.70.100">
    <property type="match status" value="1"/>
</dbReference>
<dbReference type="InterPro" id="IPR006121">
    <property type="entry name" value="HMA_dom"/>
</dbReference>
<dbReference type="RefSeq" id="WP_075571761.1">
    <property type="nucleotide sequence ID" value="NZ_KN293988.1"/>
</dbReference>
<dbReference type="AlphaFoldDB" id="A0A0A0HGK4"/>